<accession>A0A7C2ZIG2</accession>
<dbReference type="AlphaFoldDB" id="A0A7C2ZIG2"/>
<name>A0A7C2ZIG2_9AQUI</name>
<organism evidence="1">
    <name type="scientific">Hydrogenobacter sp</name>
    <dbReference type="NCBI Taxonomy" id="2152829"/>
    <lineage>
        <taxon>Bacteria</taxon>
        <taxon>Pseudomonadati</taxon>
        <taxon>Aquificota</taxon>
        <taxon>Aquificia</taxon>
        <taxon>Aquificales</taxon>
        <taxon>Aquificaceae</taxon>
        <taxon>Hydrogenobacter</taxon>
    </lineage>
</organism>
<dbReference type="EMBL" id="DSFP01000032">
    <property type="protein sequence ID" value="HEW45732.1"/>
    <property type="molecule type" value="Genomic_DNA"/>
</dbReference>
<protein>
    <submittedName>
        <fullName evidence="1">Uncharacterized protein</fullName>
    </submittedName>
</protein>
<sequence>MEIRRIEGVLFQHAAEQFQTIRAQKAGEALRIRVLSVVPDVLLDLSLGGTIRAKVSHWEGSIIGLTLPNGVEIRAENKSSIPLVVGDTVDLMVESTNPFIFRVVGLYRKGQGEELLRLIFEKEDSLLVSINTENFKESVENSGIFYERKLFDLFLGKIKVEDLMKDRKAQIIGQILLLAKDLSDMLGVDFEVSLEGIKNLLHIFREKIQNYEKVIEAFNVLSFENMSHEEYLEFIKGLRNDRPFILALDRGDRAIILKELHRLIKSGRLTEYKGIVEAFESLQNIEEPVVKEFLKAMEGGSDKDIKRTYNALESYLKESQRWIEFYNTKLPQLENLLYRLEFLNSLQWTMLKDSRAFYLPIYYEGGKGGIMFKADKDYTVFFKLNYHVGFLAGLLKRPKKHQSLDIRFLTNIASLAERLREGRDRLQEMLLEDGIGLKSYLVEVVEEGQVLERVKDSFSQEGFLLIV</sequence>
<gene>
    <name evidence="1" type="ORF">ENO47_03560</name>
</gene>
<reference evidence="1" key="1">
    <citation type="journal article" date="2020" name="mSystems">
        <title>Genome- and Community-Level Interaction Insights into Carbon Utilization and Element Cycling Functions of Hydrothermarchaeota in Hydrothermal Sediment.</title>
        <authorList>
            <person name="Zhou Z."/>
            <person name="Liu Y."/>
            <person name="Xu W."/>
            <person name="Pan J."/>
            <person name="Luo Z.H."/>
            <person name="Li M."/>
        </authorList>
    </citation>
    <scope>NUCLEOTIDE SEQUENCE [LARGE SCALE GENOMIC DNA]</scope>
    <source>
        <strain evidence="1">SpSt-132</strain>
    </source>
</reference>
<proteinExistence type="predicted"/>
<comment type="caution">
    <text evidence="1">The sequence shown here is derived from an EMBL/GenBank/DDBJ whole genome shotgun (WGS) entry which is preliminary data.</text>
</comment>
<evidence type="ECO:0000313" key="1">
    <source>
        <dbReference type="EMBL" id="HEW45732.1"/>
    </source>
</evidence>